<dbReference type="EMBL" id="JRUE01000141">
    <property type="protein sequence ID" value="KXZ69771.1"/>
    <property type="molecule type" value="Genomic_DNA"/>
</dbReference>
<proteinExistence type="predicted"/>
<dbReference type="PANTHER" id="PTHR20935">
    <property type="entry name" value="PHOSPHOGLYCERATE MUTASE-RELATED"/>
    <property type="match status" value="1"/>
</dbReference>
<dbReference type="Pfam" id="PF00300">
    <property type="entry name" value="His_Phos_1"/>
    <property type="match status" value="1"/>
</dbReference>
<dbReference type="RefSeq" id="WP_061518647.1">
    <property type="nucleotide sequence ID" value="NZ_JRUE01000141.1"/>
</dbReference>
<evidence type="ECO:0000256" key="1">
    <source>
        <dbReference type="ARBA" id="ARBA00022801"/>
    </source>
</evidence>
<keyword evidence="1" id="KW-0378">Hydrolase</keyword>
<dbReference type="CDD" id="cd07040">
    <property type="entry name" value="HP"/>
    <property type="match status" value="1"/>
</dbReference>
<name>A0A150HSQ2_9GAMM</name>
<dbReference type="Gene3D" id="3.40.50.1240">
    <property type="entry name" value="Phosphoglycerate mutase-like"/>
    <property type="match status" value="1"/>
</dbReference>
<dbReference type="PATRIC" id="fig|52133.18.peg.1555"/>
<dbReference type="Proteomes" id="UP000075680">
    <property type="component" value="Unassembled WGS sequence"/>
</dbReference>
<comment type="caution">
    <text evidence="2">The sequence shown here is derived from an EMBL/GenBank/DDBJ whole genome shotgun (WGS) entry which is preliminary data.</text>
</comment>
<dbReference type="GO" id="GO:0016787">
    <property type="term" value="F:hydrolase activity"/>
    <property type="evidence" value="ECO:0007669"/>
    <property type="project" value="UniProtKB-KW"/>
</dbReference>
<dbReference type="AlphaFoldDB" id="A0A150HSQ2"/>
<dbReference type="InterPro" id="IPR051021">
    <property type="entry name" value="Mito_Ser/Thr_phosphatase"/>
</dbReference>
<protein>
    <submittedName>
        <fullName evidence="2">Histidine phosphatase superfamily (Branch 1)</fullName>
    </submittedName>
</protein>
<accession>A0A150HSQ2</accession>
<organism evidence="2 3">
    <name type="scientific">Acinetobacter venetianus</name>
    <dbReference type="NCBI Taxonomy" id="52133"/>
    <lineage>
        <taxon>Bacteria</taxon>
        <taxon>Pseudomonadati</taxon>
        <taxon>Pseudomonadota</taxon>
        <taxon>Gammaproteobacteria</taxon>
        <taxon>Moraxellales</taxon>
        <taxon>Moraxellaceae</taxon>
        <taxon>Acinetobacter</taxon>
    </lineage>
</organism>
<dbReference type="InterPro" id="IPR029033">
    <property type="entry name" value="His_PPase_superfam"/>
</dbReference>
<reference evidence="2 3" key="1">
    <citation type="journal article" date="2016" name="Sci. Rep.">
        <title>Genomic and phenotypic characterization of the species Acinetobacter venetianus.</title>
        <authorList>
            <person name="Fondi M."/>
            <person name="Maida I."/>
            <person name="Perrin E."/>
            <person name="Orlandini V."/>
            <person name="La Torre L."/>
            <person name="Bosi E."/>
            <person name="Negroni A."/>
            <person name="Zanaroli G."/>
            <person name="Fava F."/>
            <person name="Decorosi F."/>
            <person name="Giovannetti L."/>
            <person name="Viti C."/>
            <person name="Vaneechoutte M."/>
            <person name="Dijkshoorn L."/>
            <person name="Fani R."/>
        </authorList>
    </citation>
    <scope>NUCLEOTIDE SEQUENCE [LARGE SCALE GENOMIC DNA]</scope>
    <source>
        <strain evidence="2 3">LUH5627</strain>
    </source>
</reference>
<evidence type="ECO:0000313" key="3">
    <source>
        <dbReference type="Proteomes" id="UP000075680"/>
    </source>
</evidence>
<dbReference type="InterPro" id="IPR013078">
    <property type="entry name" value="His_Pase_superF_clade-1"/>
</dbReference>
<dbReference type="SUPFAM" id="SSF53254">
    <property type="entry name" value="Phosphoglycerate mutase-like"/>
    <property type="match status" value="1"/>
</dbReference>
<sequence>MTTIYLVRHGQASFGKKNYDELSENGEAQAKILGQYFKKTITEQPLIISGAMKRHQQTTQIALNECFPLADYQTNALWNEFNHQQIFSRYEPKFEQPELLKQEIHNEIDPRTYLAQIFDQAIQRWTDESYHHEYDESWIVFKTRVEVALQNLCTELQNTQAKEAIVFTSAGVISVIVGKLLELNVQRTFALSWSIANTSITTLKLLNDEPQLFSMNEHQFIKSQNPDLLTWL</sequence>
<dbReference type="PANTHER" id="PTHR20935:SF0">
    <property type="entry name" value="SERINE_THREONINE-PROTEIN PHOSPHATASE PGAM5, MITOCHONDRIAL"/>
    <property type="match status" value="1"/>
</dbReference>
<dbReference type="SMART" id="SM00855">
    <property type="entry name" value="PGAM"/>
    <property type="match status" value="1"/>
</dbReference>
<gene>
    <name evidence="2" type="ORF">AVENLUH5627_01497</name>
</gene>
<evidence type="ECO:0000313" key="2">
    <source>
        <dbReference type="EMBL" id="KXZ69771.1"/>
    </source>
</evidence>